<dbReference type="InterPro" id="IPR000203">
    <property type="entry name" value="GPS"/>
</dbReference>
<dbReference type="Gene3D" id="1.20.1070.10">
    <property type="entry name" value="Rhodopsin 7-helix transmembrane proteins"/>
    <property type="match status" value="1"/>
</dbReference>
<evidence type="ECO:0000256" key="3">
    <source>
        <dbReference type="ARBA" id="ARBA00022989"/>
    </source>
</evidence>
<evidence type="ECO:0000256" key="1">
    <source>
        <dbReference type="ARBA" id="ARBA00004141"/>
    </source>
</evidence>
<feature type="transmembrane region" description="Helical" evidence="6">
    <location>
        <begin position="684"/>
        <end position="705"/>
    </location>
</feature>
<feature type="transmembrane region" description="Helical" evidence="6">
    <location>
        <begin position="431"/>
        <end position="449"/>
    </location>
</feature>
<feature type="domain" description="GAIN-B" evidence="7">
    <location>
        <begin position="273"/>
        <end position="424"/>
    </location>
</feature>
<dbReference type="InterPro" id="IPR053984">
    <property type="entry name" value="GPR128_N"/>
</dbReference>
<accession>A0A7J8A3F1</accession>
<feature type="transmembrane region" description="Helical" evidence="6">
    <location>
        <begin position="12"/>
        <end position="33"/>
    </location>
</feature>
<dbReference type="Pfam" id="PF00002">
    <property type="entry name" value="7tm_2"/>
    <property type="match status" value="1"/>
</dbReference>
<dbReference type="InterPro" id="IPR053986">
    <property type="entry name" value="GPR128_GAIN_subdom_B"/>
</dbReference>
<protein>
    <submittedName>
        <fullName evidence="9">Adhesion G protein-coupled receptor G7</fullName>
    </submittedName>
</protein>
<feature type="transmembrane region" description="Helical" evidence="6">
    <location>
        <begin position="513"/>
        <end position="539"/>
    </location>
</feature>
<keyword evidence="9" id="KW-0675">Receptor</keyword>
<dbReference type="Pfam" id="PF22261">
    <property type="entry name" value="GPR128_GAIN_subdom_B"/>
    <property type="match status" value="1"/>
</dbReference>
<dbReference type="CDD" id="cd15257">
    <property type="entry name" value="7tmB2_GPR128"/>
    <property type="match status" value="1"/>
</dbReference>
<dbReference type="InterPro" id="IPR000832">
    <property type="entry name" value="GPCR_2_secretin-like"/>
</dbReference>
<dbReference type="SUPFAM" id="SSF81321">
    <property type="entry name" value="Family A G protein-coupled receptor-like"/>
    <property type="match status" value="1"/>
</dbReference>
<gene>
    <name evidence="9" type="ORF">mPipKuh1_000366</name>
</gene>
<feature type="domain" description="G-protein coupled receptors family 2 profile 2" evidence="8">
    <location>
        <begin position="428"/>
        <end position="707"/>
    </location>
</feature>
<keyword evidence="10" id="KW-1185">Reference proteome</keyword>
<comment type="caution">
    <text evidence="9">The sequence shown here is derived from an EMBL/GenBank/DDBJ whole genome shotgun (WGS) entry which is preliminary data.</text>
</comment>
<dbReference type="Pfam" id="PF22257">
    <property type="entry name" value="GPR128_N"/>
    <property type="match status" value="1"/>
</dbReference>
<dbReference type="Proteomes" id="UP000558488">
    <property type="component" value="Unassembled WGS sequence"/>
</dbReference>
<dbReference type="InterPro" id="IPR046338">
    <property type="entry name" value="GAIN_dom_sf"/>
</dbReference>
<name>A0A7J8A3F1_PIPKU</name>
<dbReference type="GO" id="GO:0004930">
    <property type="term" value="F:G protein-coupled receptor activity"/>
    <property type="evidence" value="ECO:0007669"/>
    <property type="project" value="InterPro"/>
</dbReference>
<feature type="transmembrane region" description="Helical" evidence="6">
    <location>
        <begin position="461"/>
        <end position="480"/>
    </location>
</feature>
<evidence type="ECO:0000259" key="7">
    <source>
        <dbReference type="PROSITE" id="PS50221"/>
    </source>
</evidence>
<evidence type="ECO:0000256" key="4">
    <source>
        <dbReference type="ARBA" id="ARBA00023136"/>
    </source>
</evidence>
<keyword evidence="5" id="KW-1015">Disulfide bond</keyword>
<dbReference type="PANTHER" id="PTHR47767:SF1">
    <property type="entry name" value="ADHESION G PROTEIN-COUPLED RECEPTOR G7"/>
    <property type="match status" value="1"/>
</dbReference>
<feature type="transmembrane region" description="Helical" evidence="6">
    <location>
        <begin position="652"/>
        <end position="672"/>
    </location>
</feature>
<evidence type="ECO:0000256" key="2">
    <source>
        <dbReference type="ARBA" id="ARBA00022692"/>
    </source>
</evidence>
<dbReference type="Gene3D" id="2.60.220.50">
    <property type="match status" value="1"/>
</dbReference>
<dbReference type="GO" id="GO:0016020">
    <property type="term" value="C:membrane"/>
    <property type="evidence" value="ECO:0007669"/>
    <property type="project" value="UniProtKB-SubCell"/>
</dbReference>
<evidence type="ECO:0000256" key="6">
    <source>
        <dbReference type="SAM" id="Phobius"/>
    </source>
</evidence>
<evidence type="ECO:0000256" key="5">
    <source>
        <dbReference type="ARBA" id="ARBA00023157"/>
    </source>
</evidence>
<keyword evidence="2 6" id="KW-0812">Transmembrane</keyword>
<sequence>MAACRVCDLRVLVAIVCGLLTAVTLGLTTWMAVKILTETPPSSGRPFKGDCRNGGTWQNGTCLCTEDWKGLRCTIINFCPNSTSGNFTFGNISVGRYGPSLETCGRDTHNAGSPRATRLCYLTEDGEIELQNATIADCNTNLETLGEQLSDSSENAPTVSKQVLILTSNITNLEPQNITSATKVVGQIFNITTNDSAQAKIDAVTTVSQLLGAKEEVFKKAVAEDEQVFSTLVTQMETYSWSLGNNSVVNPNIAIQSFSLPPEDTGESTGVLFTVDKGASNSLVSGSTSVESNKDGVHPNKTTELQIWLNTPKSNATSYGFIVYQNSKLFQSKIFKSTSNDSIRVVSSTANNTGNKQNISVQMAFRQQYTKKKFQSYACVYWNTTKKDWDTDGCFKDVSRDKVLYCRCNHTTNFAVLLSFTEANYPGLNELTSVGCALSITGLILTIIFQIVTRKVRKTSVTWVLVSLCTSMLIFNLLFVNGIENKNKYENGTGDANKNEIKPEILPNKTCTAIAILLHYFLLAMFTWTGVSAVQLYFLLIRTMKPLPQRFTLYMSLIGWGVPAIMVAMTVGIIFSQDSSQWDLNYRQEEICWLALTKENEFKRSPLLWSVVLPVAIILTNNVVLYIIIIVKVVWKNDQNLTSTKKVSLLKKVFSTLSIAVIFGITWILGFVMLTHDGTFRDVLSYIFCIFNTTQGLQIFILYTVRTKIFQNEAAKMLKLLSSSADRVKLLPSKTRMRLRARMYNMLSSFPALNERFRLLEPAVVTEEMTLSESDQASISI</sequence>
<dbReference type="EMBL" id="JACAGB010000002">
    <property type="protein sequence ID" value="KAF6381117.1"/>
    <property type="molecule type" value="Genomic_DNA"/>
</dbReference>
<keyword evidence="3 6" id="KW-1133">Transmembrane helix</keyword>
<dbReference type="PROSITE" id="PS50261">
    <property type="entry name" value="G_PROTEIN_RECEP_F2_4"/>
    <property type="match status" value="1"/>
</dbReference>
<organism evidence="9 10">
    <name type="scientific">Pipistrellus kuhlii</name>
    <name type="common">Kuhl's pipistrelle</name>
    <dbReference type="NCBI Taxonomy" id="59472"/>
    <lineage>
        <taxon>Eukaryota</taxon>
        <taxon>Metazoa</taxon>
        <taxon>Chordata</taxon>
        <taxon>Craniata</taxon>
        <taxon>Vertebrata</taxon>
        <taxon>Euteleostomi</taxon>
        <taxon>Mammalia</taxon>
        <taxon>Eutheria</taxon>
        <taxon>Laurasiatheria</taxon>
        <taxon>Chiroptera</taxon>
        <taxon>Yangochiroptera</taxon>
        <taxon>Vespertilionidae</taxon>
        <taxon>Pipistrellus</taxon>
    </lineage>
</organism>
<evidence type="ECO:0000313" key="10">
    <source>
        <dbReference type="Proteomes" id="UP000558488"/>
    </source>
</evidence>
<reference evidence="9 10" key="1">
    <citation type="journal article" date="2020" name="Nature">
        <title>Six reference-quality genomes reveal evolution of bat adaptations.</title>
        <authorList>
            <person name="Jebb D."/>
            <person name="Huang Z."/>
            <person name="Pippel M."/>
            <person name="Hughes G.M."/>
            <person name="Lavrichenko K."/>
            <person name="Devanna P."/>
            <person name="Winkler S."/>
            <person name="Jermiin L.S."/>
            <person name="Skirmuntt E.C."/>
            <person name="Katzourakis A."/>
            <person name="Burkitt-Gray L."/>
            <person name="Ray D.A."/>
            <person name="Sullivan K.A.M."/>
            <person name="Roscito J.G."/>
            <person name="Kirilenko B.M."/>
            <person name="Davalos L.M."/>
            <person name="Corthals A.P."/>
            <person name="Power M.L."/>
            <person name="Jones G."/>
            <person name="Ransome R.D."/>
            <person name="Dechmann D.K.N."/>
            <person name="Locatelli A.G."/>
            <person name="Puechmaille S.J."/>
            <person name="Fedrigo O."/>
            <person name="Jarvis E.D."/>
            <person name="Hiller M."/>
            <person name="Vernes S.C."/>
            <person name="Myers E.W."/>
            <person name="Teeling E.C."/>
        </authorList>
    </citation>
    <scope>NUCLEOTIDE SEQUENCE [LARGE SCALE GENOMIC DNA]</scope>
    <source>
        <strain evidence="9">MPipKuh1</strain>
        <tissue evidence="9">Flight muscle</tissue>
    </source>
</reference>
<dbReference type="GO" id="GO:0007166">
    <property type="term" value="P:cell surface receptor signaling pathway"/>
    <property type="evidence" value="ECO:0007669"/>
    <property type="project" value="InterPro"/>
</dbReference>
<comment type="subcellular location">
    <subcellularLocation>
        <location evidence="1">Membrane</location>
        <topology evidence="1">Multi-pass membrane protein</topology>
    </subcellularLocation>
</comment>
<dbReference type="InterPro" id="IPR047938">
    <property type="entry name" value="GPR128_7tmB2"/>
</dbReference>
<dbReference type="PRINTS" id="PR00249">
    <property type="entry name" value="GPCRSECRETIN"/>
</dbReference>
<dbReference type="Pfam" id="PF01825">
    <property type="entry name" value="GPS"/>
    <property type="match status" value="1"/>
</dbReference>
<evidence type="ECO:0000259" key="8">
    <source>
        <dbReference type="PROSITE" id="PS50261"/>
    </source>
</evidence>
<dbReference type="AlphaFoldDB" id="A0A7J8A3F1"/>
<dbReference type="Pfam" id="PF22259">
    <property type="entry name" value="GPR128_GAIN_subdomA"/>
    <property type="match status" value="1"/>
</dbReference>
<dbReference type="PROSITE" id="PS50221">
    <property type="entry name" value="GAIN_B"/>
    <property type="match status" value="1"/>
</dbReference>
<dbReference type="SMART" id="SM00303">
    <property type="entry name" value="GPS"/>
    <property type="match status" value="1"/>
</dbReference>
<keyword evidence="4 6" id="KW-0472">Membrane</keyword>
<dbReference type="InterPro" id="IPR017981">
    <property type="entry name" value="GPCR_2-like_7TM"/>
</dbReference>
<feature type="transmembrane region" description="Helical" evidence="6">
    <location>
        <begin position="607"/>
        <end position="631"/>
    </location>
</feature>
<feature type="transmembrane region" description="Helical" evidence="6">
    <location>
        <begin position="551"/>
        <end position="575"/>
    </location>
</feature>
<evidence type="ECO:0000313" key="9">
    <source>
        <dbReference type="EMBL" id="KAF6381117.1"/>
    </source>
</evidence>
<dbReference type="InterPro" id="IPR053985">
    <property type="entry name" value="GPR128_GAIN_subdom_A"/>
</dbReference>
<dbReference type="PANTHER" id="PTHR47767">
    <property type="entry name" value="ADHESION G PROTEIN-COUPLED RECEPTOR G7"/>
    <property type="match status" value="1"/>
</dbReference>
<dbReference type="FunFam" id="2.60.220.50:FF:000025">
    <property type="entry name" value="Adhesion G protein-coupled receptor G7"/>
    <property type="match status" value="1"/>
</dbReference>
<dbReference type="InterPro" id="IPR053066">
    <property type="entry name" value="ADGR_G7"/>
</dbReference>
<dbReference type="InterPro" id="IPR057244">
    <property type="entry name" value="GAIN_B"/>
</dbReference>
<proteinExistence type="predicted"/>